<protein>
    <submittedName>
        <fullName evidence="1">Uncharacterized protein</fullName>
    </submittedName>
</protein>
<keyword evidence="2" id="KW-1185">Reference proteome</keyword>
<proteinExistence type="predicted"/>
<sequence length="237" mass="25799">MQESPRVIIRVGTQPLIGPRGELTEQALSDEVGVNRIDGTSRTRLGGLAAPTVVTIGIQALLISKGVCERSPINNLFRHSVLSVILKAVLCVLQEHSVADRGRIERISQQVFVTIGLDDISQAMLKTFWVTRFVVAIVALLDIDPGGPRRHLNTHTHQVTRRAEAVRAIVVFVRHAADVAPAVRVDLAAVGHRGGEPHAVEFIFKLSRGSVAAHNRFTLNRLDPTRGRVGNHIGLLS</sequence>
<dbReference type="AlphaFoldDB" id="A0A5C5X2R2"/>
<accession>A0A5C5X2R2</accession>
<organism evidence="1 2">
    <name type="scientific">Allorhodopirellula solitaria</name>
    <dbReference type="NCBI Taxonomy" id="2527987"/>
    <lineage>
        <taxon>Bacteria</taxon>
        <taxon>Pseudomonadati</taxon>
        <taxon>Planctomycetota</taxon>
        <taxon>Planctomycetia</taxon>
        <taxon>Pirellulales</taxon>
        <taxon>Pirellulaceae</taxon>
        <taxon>Allorhodopirellula</taxon>
    </lineage>
</organism>
<name>A0A5C5X2R2_9BACT</name>
<evidence type="ECO:0000313" key="1">
    <source>
        <dbReference type="EMBL" id="TWT56465.1"/>
    </source>
</evidence>
<comment type="caution">
    <text evidence="1">The sequence shown here is derived from an EMBL/GenBank/DDBJ whole genome shotgun (WGS) entry which is preliminary data.</text>
</comment>
<reference evidence="1 2" key="1">
    <citation type="submission" date="2019-02" db="EMBL/GenBank/DDBJ databases">
        <title>Deep-cultivation of Planctomycetes and their phenomic and genomic characterization uncovers novel biology.</title>
        <authorList>
            <person name="Wiegand S."/>
            <person name="Jogler M."/>
            <person name="Boedeker C."/>
            <person name="Pinto D."/>
            <person name="Vollmers J."/>
            <person name="Rivas-Marin E."/>
            <person name="Kohn T."/>
            <person name="Peeters S.H."/>
            <person name="Heuer A."/>
            <person name="Rast P."/>
            <person name="Oberbeckmann S."/>
            <person name="Bunk B."/>
            <person name="Jeske O."/>
            <person name="Meyerdierks A."/>
            <person name="Storesund J.E."/>
            <person name="Kallscheuer N."/>
            <person name="Luecker S."/>
            <person name="Lage O.M."/>
            <person name="Pohl T."/>
            <person name="Merkel B.J."/>
            <person name="Hornburger P."/>
            <person name="Mueller R.-W."/>
            <person name="Bruemmer F."/>
            <person name="Labrenz M."/>
            <person name="Spormann A.M."/>
            <person name="Op Den Camp H."/>
            <person name="Overmann J."/>
            <person name="Amann R."/>
            <person name="Jetten M.S.M."/>
            <person name="Mascher T."/>
            <person name="Medema M.H."/>
            <person name="Devos D.P."/>
            <person name="Kaster A.-K."/>
            <person name="Ovreas L."/>
            <person name="Rohde M."/>
            <person name="Galperin M.Y."/>
            <person name="Jogler C."/>
        </authorList>
    </citation>
    <scope>NUCLEOTIDE SEQUENCE [LARGE SCALE GENOMIC DNA]</scope>
    <source>
        <strain evidence="1 2">CA85</strain>
    </source>
</reference>
<gene>
    <name evidence="1" type="ORF">CA85_42780</name>
</gene>
<dbReference type="EMBL" id="SJPK01000013">
    <property type="protein sequence ID" value="TWT56465.1"/>
    <property type="molecule type" value="Genomic_DNA"/>
</dbReference>
<dbReference type="Proteomes" id="UP000318053">
    <property type="component" value="Unassembled WGS sequence"/>
</dbReference>
<evidence type="ECO:0000313" key="2">
    <source>
        <dbReference type="Proteomes" id="UP000318053"/>
    </source>
</evidence>